<dbReference type="PANTHER" id="PTHR33332">
    <property type="entry name" value="REVERSE TRANSCRIPTASE DOMAIN-CONTAINING PROTEIN"/>
    <property type="match status" value="1"/>
</dbReference>
<dbReference type="OrthoDB" id="426210at2759"/>
<dbReference type="InterPro" id="IPR005135">
    <property type="entry name" value="Endo/exonuclease/phosphatase"/>
</dbReference>
<dbReference type="GO" id="GO:0003824">
    <property type="term" value="F:catalytic activity"/>
    <property type="evidence" value="ECO:0007669"/>
    <property type="project" value="InterPro"/>
</dbReference>
<dbReference type="Proteomes" id="UP000186922">
    <property type="component" value="Unassembled WGS sequence"/>
</dbReference>
<dbReference type="InterPro" id="IPR000477">
    <property type="entry name" value="RT_dom"/>
</dbReference>
<dbReference type="CDD" id="cd01650">
    <property type="entry name" value="RT_nLTR_like"/>
    <property type="match status" value="1"/>
</dbReference>
<name>A0A1D1VYG0_RAMVA</name>
<dbReference type="SUPFAM" id="SSF56672">
    <property type="entry name" value="DNA/RNA polymerases"/>
    <property type="match status" value="1"/>
</dbReference>
<dbReference type="Gene3D" id="3.60.10.10">
    <property type="entry name" value="Endonuclease/exonuclease/phosphatase"/>
    <property type="match status" value="1"/>
</dbReference>
<dbReference type="STRING" id="947166.A0A1D1VYG0"/>
<protein>
    <recommendedName>
        <fullName evidence="1">Reverse transcriptase domain-containing protein</fullName>
    </recommendedName>
</protein>
<accession>A0A1D1VYG0</accession>
<dbReference type="Pfam" id="PF03372">
    <property type="entry name" value="Exo_endo_phos"/>
    <property type="match status" value="1"/>
</dbReference>
<comment type="caution">
    <text evidence="2">The sequence shown here is derived from an EMBL/GenBank/DDBJ whole genome shotgun (WGS) entry which is preliminary data.</text>
</comment>
<gene>
    <name evidence="2" type="primary">RvY_16438-1</name>
    <name evidence="2" type="synonym">RvY_16438.1</name>
    <name evidence="2" type="ORF">RvY_16438</name>
</gene>
<evidence type="ECO:0000259" key="1">
    <source>
        <dbReference type="PROSITE" id="PS50878"/>
    </source>
</evidence>
<dbReference type="AlphaFoldDB" id="A0A1D1VYG0"/>
<dbReference type="EMBL" id="BDGG01000013">
    <property type="protein sequence ID" value="GAV06447.1"/>
    <property type="molecule type" value="Genomic_DNA"/>
</dbReference>
<keyword evidence="3" id="KW-1185">Reference proteome</keyword>
<reference evidence="2 3" key="1">
    <citation type="journal article" date="2016" name="Nat. Commun.">
        <title>Extremotolerant tardigrade genome and improved radiotolerance of human cultured cells by tardigrade-unique protein.</title>
        <authorList>
            <person name="Hashimoto T."/>
            <person name="Horikawa D.D."/>
            <person name="Saito Y."/>
            <person name="Kuwahara H."/>
            <person name="Kozuka-Hata H."/>
            <person name="Shin-I T."/>
            <person name="Minakuchi Y."/>
            <person name="Ohishi K."/>
            <person name="Motoyama A."/>
            <person name="Aizu T."/>
            <person name="Enomoto A."/>
            <person name="Kondo K."/>
            <person name="Tanaka S."/>
            <person name="Hara Y."/>
            <person name="Koshikawa S."/>
            <person name="Sagara H."/>
            <person name="Miura T."/>
            <person name="Yokobori S."/>
            <person name="Miyagawa K."/>
            <person name="Suzuki Y."/>
            <person name="Kubo T."/>
            <person name="Oyama M."/>
            <person name="Kohara Y."/>
            <person name="Fujiyama A."/>
            <person name="Arakawa K."/>
            <person name="Katayama T."/>
            <person name="Toyoda A."/>
            <person name="Kunieda T."/>
        </authorList>
    </citation>
    <scope>NUCLEOTIDE SEQUENCE [LARGE SCALE GENOMIC DNA]</scope>
    <source>
        <strain evidence="2 3">YOKOZUNA-1</strain>
    </source>
</reference>
<dbReference type="InterPro" id="IPR036691">
    <property type="entry name" value="Endo/exonu/phosph_ase_sf"/>
</dbReference>
<proteinExistence type="predicted"/>
<dbReference type="InterPro" id="IPR043502">
    <property type="entry name" value="DNA/RNA_pol_sf"/>
</dbReference>
<evidence type="ECO:0000313" key="3">
    <source>
        <dbReference type="Proteomes" id="UP000186922"/>
    </source>
</evidence>
<sequence length="541" mass="61480">MSNVRGNTDGEMGKQLIFRYANLNGIKSKSEELKAWTERGKVDIGAFVETWADDSVTDTLIADLEKYKVHRKDRAGCRKEGGGGVAIIVQKDLHTLRATEYEVEGLELMWVKVVGMKMVALVGVLYAPGYDMEVFAKLRCSLEKIPPYLRRNMILVNDFNCPDIDWEDLSAKKPRTRELLSVIKEFALFQRSKRSTEVQLLHMVHRWSQGLSEKKEVEAVFLDCTKAFDRVPHEVLVRSLQDHGITGDLLDLMADYLRGRTQRVTVGGYYSEYSEVRSGVPQGSVLGPLLFIVAVNKLSVSVRCELYQYADDLVAHQVISKPEDCRAFQESLDQLGENCEEAGLSLNPSKSQHVRISFKRSGSVPVPQGNYSISDQKIPTKSQTTCLGVVLDRKLNWTAQIDAVTAKCRKRLHAIRSYFPLQLGAARQLLYISLVRPVAEYACSVWNPTNHKHQRQLEQVQKDFLKSIRLSKIPKGQHDGDFSQYRQHLAEVKWDYLWTRRVKAVLVNGFKIWTNGFPDGRLLLNVSRPVQQPPTRANTRS</sequence>
<evidence type="ECO:0000313" key="2">
    <source>
        <dbReference type="EMBL" id="GAV06447.1"/>
    </source>
</evidence>
<dbReference type="PROSITE" id="PS50878">
    <property type="entry name" value="RT_POL"/>
    <property type="match status" value="1"/>
</dbReference>
<dbReference type="Pfam" id="PF00078">
    <property type="entry name" value="RVT_1"/>
    <property type="match status" value="1"/>
</dbReference>
<feature type="domain" description="Reverse transcriptase" evidence="1">
    <location>
        <begin position="1"/>
        <end position="391"/>
    </location>
</feature>
<organism evidence="2 3">
    <name type="scientific">Ramazzottius varieornatus</name>
    <name type="common">Water bear</name>
    <name type="synonym">Tardigrade</name>
    <dbReference type="NCBI Taxonomy" id="947166"/>
    <lineage>
        <taxon>Eukaryota</taxon>
        <taxon>Metazoa</taxon>
        <taxon>Ecdysozoa</taxon>
        <taxon>Tardigrada</taxon>
        <taxon>Eutardigrada</taxon>
        <taxon>Parachela</taxon>
        <taxon>Hypsibioidea</taxon>
        <taxon>Ramazzottiidae</taxon>
        <taxon>Ramazzottius</taxon>
    </lineage>
</organism>
<dbReference type="SUPFAM" id="SSF56219">
    <property type="entry name" value="DNase I-like"/>
    <property type="match status" value="1"/>
</dbReference>